<evidence type="ECO:0000313" key="2">
    <source>
        <dbReference type="EMBL" id="KAE9629949.1"/>
    </source>
</evidence>
<proteinExistence type="predicted"/>
<reference evidence="2 3" key="1">
    <citation type="submission" date="2019-12" db="EMBL/GenBank/DDBJ databases">
        <authorList>
            <person name="Zhang Y.-J."/>
        </authorList>
    </citation>
    <scope>NUCLEOTIDE SEQUENCE [LARGE SCALE GENOMIC DNA]</scope>
    <source>
        <strain evidence="2 3">H18S-6</strain>
    </source>
</reference>
<gene>
    <name evidence="2" type="ORF">GP644_09640</name>
</gene>
<dbReference type="AlphaFoldDB" id="A0A6A4RGG0"/>
<evidence type="ECO:0000313" key="3">
    <source>
        <dbReference type="Proteomes" id="UP000441586"/>
    </source>
</evidence>
<protein>
    <recommendedName>
        <fullName evidence="1">Putative acyltransferase ACT14924-like acyltransferase domain-containing protein</fullName>
    </recommendedName>
</protein>
<name>A0A6A4RGG0_9RHOB</name>
<accession>A0A6A4RGG0</accession>
<organism evidence="2 3">
    <name type="scientific">Parasedimentitalea maritima</name>
    <dbReference type="NCBI Taxonomy" id="2578117"/>
    <lineage>
        <taxon>Bacteria</taxon>
        <taxon>Pseudomonadati</taxon>
        <taxon>Pseudomonadota</taxon>
        <taxon>Alphaproteobacteria</taxon>
        <taxon>Rhodobacterales</taxon>
        <taxon>Paracoccaceae</taxon>
        <taxon>Parasedimentitalea</taxon>
    </lineage>
</organism>
<dbReference type="InterPro" id="IPR045746">
    <property type="entry name" value="ACT14924-like_Acyltransf_dom"/>
</dbReference>
<dbReference type="EMBL" id="WSFO01000005">
    <property type="protein sequence ID" value="KAE9629949.1"/>
    <property type="molecule type" value="Genomic_DNA"/>
</dbReference>
<comment type="caution">
    <text evidence="2">The sequence shown here is derived from an EMBL/GenBank/DDBJ whole genome shotgun (WGS) entry which is preliminary data.</text>
</comment>
<dbReference type="Pfam" id="PF19576">
    <property type="entry name" value="Acyltransf_2"/>
    <property type="match status" value="1"/>
</dbReference>
<feature type="domain" description="Putative acyltransferase ACT14924-like acyltransferase" evidence="1">
    <location>
        <begin position="79"/>
        <end position="233"/>
    </location>
</feature>
<sequence>MKYQRTTERPLDKAMRERLHLRSGSTIVLKLIRGLIHTSDTVSRTLFGHPLIALRESEALFDQVDGLKGQALVNALLARDGGTTITAHGLQNIPATGPVIIASTHPTGIFDFPAHAGALLEKRPDMKVVANQETEKFLGAENIIPVTINKQNRAVSGKQTRQAMLNHLANDGAVLIFGSGRVPDSKQGQLVEPAWRNGSTLVSLASQAPIIPATLDARNSRAYYRIRAVARFLSGGNDHFGAMVASLRYTAELIEKLGGRYDVHYGKLLPPGANPATLKQAAESLVPGQYQA</sequence>
<dbReference type="SUPFAM" id="SSF69593">
    <property type="entry name" value="Glycerol-3-phosphate (1)-acyltransferase"/>
    <property type="match status" value="1"/>
</dbReference>
<evidence type="ECO:0000259" key="1">
    <source>
        <dbReference type="Pfam" id="PF19576"/>
    </source>
</evidence>
<dbReference type="Proteomes" id="UP000441586">
    <property type="component" value="Unassembled WGS sequence"/>
</dbReference>